<dbReference type="Gene3D" id="2.60.200.20">
    <property type="match status" value="1"/>
</dbReference>
<dbReference type="Proteomes" id="UP000185478">
    <property type="component" value="Chromosome"/>
</dbReference>
<dbReference type="EMBL" id="CP009245">
    <property type="protein sequence ID" value="APT83764.1"/>
    <property type="molecule type" value="Genomic_DNA"/>
</dbReference>
<dbReference type="InterPro" id="IPR008984">
    <property type="entry name" value="SMAD_FHA_dom_sf"/>
</dbReference>
<keyword evidence="1" id="KW-0597">Phosphoprotein</keyword>
<dbReference type="SUPFAM" id="SSF49879">
    <property type="entry name" value="SMAD/FHA domain"/>
    <property type="match status" value="1"/>
</dbReference>
<name>A0A1L7CD65_9CORY</name>
<dbReference type="RefSeq" id="WP_075724179.1">
    <property type="nucleotide sequence ID" value="NZ_CP009245.1"/>
</dbReference>
<dbReference type="Pfam" id="PF00498">
    <property type="entry name" value="FHA"/>
    <property type="match status" value="1"/>
</dbReference>
<feature type="compositionally biased region" description="Low complexity" evidence="2">
    <location>
        <begin position="43"/>
        <end position="54"/>
    </location>
</feature>
<protein>
    <submittedName>
        <fullName evidence="4">Signal peptide protein</fullName>
    </submittedName>
</protein>
<dbReference type="STRING" id="1431546.CAQU_00165"/>
<gene>
    <name evidence="4" type="ORF">CAQU_00165</name>
</gene>
<evidence type="ECO:0000256" key="1">
    <source>
        <dbReference type="ARBA" id="ARBA00022553"/>
    </source>
</evidence>
<keyword evidence="5" id="KW-1185">Reference proteome</keyword>
<feature type="region of interest" description="Disordered" evidence="2">
    <location>
        <begin position="43"/>
        <end position="62"/>
    </location>
</feature>
<organism evidence="4 5">
    <name type="scientific">Corynebacterium aquilae DSM 44791</name>
    <dbReference type="NCBI Taxonomy" id="1431546"/>
    <lineage>
        <taxon>Bacteria</taxon>
        <taxon>Bacillati</taxon>
        <taxon>Actinomycetota</taxon>
        <taxon>Actinomycetes</taxon>
        <taxon>Mycobacteriales</taxon>
        <taxon>Corynebacteriaceae</taxon>
        <taxon>Corynebacterium</taxon>
    </lineage>
</organism>
<dbReference type="KEGG" id="caqu:CAQU_00165"/>
<dbReference type="OrthoDB" id="277520at2"/>
<dbReference type="PROSITE" id="PS50006">
    <property type="entry name" value="FHA_DOMAIN"/>
    <property type="match status" value="1"/>
</dbReference>
<feature type="domain" description="FHA" evidence="3">
    <location>
        <begin position="86"/>
        <end position="135"/>
    </location>
</feature>
<evidence type="ECO:0000259" key="3">
    <source>
        <dbReference type="PROSITE" id="PS50006"/>
    </source>
</evidence>
<reference evidence="4 5" key="1">
    <citation type="submission" date="2014-08" db="EMBL/GenBank/DDBJ databases">
        <title>Complete genome sequence of Corynebacterium aquilae S-613T(T) (=DSM 44791(T)), isolated from the choana of a healthy golden eagle.</title>
        <authorList>
            <person name="Ruckert C."/>
            <person name="Albersmeier A."/>
            <person name="Winkler A."/>
            <person name="Kalinowski J."/>
        </authorList>
    </citation>
    <scope>NUCLEOTIDE SEQUENCE [LARGE SCALE GENOMIC DNA]</scope>
    <source>
        <strain evidence="4 5">S-613</strain>
    </source>
</reference>
<proteinExistence type="predicted"/>
<evidence type="ECO:0000313" key="5">
    <source>
        <dbReference type="Proteomes" id="UP000185478"/>
    </source>
</evidence>
<dbReference type="AlphaFoldDB" id="A0A1L7CD65"/>
<sequence>MVLLSFRIGLLVLLWVFVLLALRSLRKDTQAAASVRDVSGGVVGAGSSAKSAKASSKRSRGPATQVVVMDGPLAGSYLDISSSTEVTLGRSQKCSFPLGDDYASARHARLFRRGNDWLVEDLDSRNGTFVDGYRIDQAEVVEPGTDIKIGRTTVRLKP</sequence>
<dbReference type="InterPro" id="IPR050923">
    <property type="entry name" value="Cell_Proc_Reg/RNA_Proc"/>
</dbReference>
<evidence type="ECO:0000313" key="4">
    <source>
        <dbReference type="EMBL" id="APT83764.1"/>
    </source>
</evidence>
<dbReference type="PANTHER" id="PTHR23308">
    <property type="entry name" value="NUCLEAR INHIBITOR OF PROTEIN PHOSPHATASE-1"/>
    <property type="match status" value="1"/>
</dbReference>
<accession>A0A1L7CD65</accession>
<evidence type="ECO:0000256" key="2">
    <source>
        <dbReference type="SAM" id="MobiDB-lite"/>
    </source>
</evidence>
<dbReference type="SMART" id="SM00240">
    <property type="entry name" value="FHA"/>
    <property type="match status" value="1"/>
</dbReference>
<dbReference type="InterPro" id="IPR000253">
    <property type="entry name" value="FHA_dom"/>
</dbReference>